<protein>
    <submittedName>
        <fullName evidence="2">Uncharacterized protein</fullName>
    </submittedName>
</protein>
<dbReference type="Proteomes" id="UP001054821">
    <property type="component" value="Chromosome 2"/>
</dbReference>
<name>A0AAD4WIT0_PRUDU</name>
<evidence type="ECO:0000256" key="1">
    <source>
        <dbReference type="SAM" id="MobiDB-lite"/>
    </source>
</evidence>
<gene>
    <name evidence="2" type="ORF">L3X38_011991</name>
</gene>
<keyword evidence="3" id="KW-1185">Reference proteome</keyword>
<feature type="region of interest" description="Disordered" evidence="1">
    <location>
        <begin position="34"/>
        <end position="56"/>
    </location>
</feature>
<organism evidence="2 3">
    <name type="scientific">Prunus dulcis</name>
    <name type="common">Almond</name>
    <name type="synonym">Amygdalus dulcis</name>
    <dbReference type="NCBI Taxonomy" id="3755"/>
    <lineage>
        <taxon>Eukaryota</taxon>
        <taxon>Viridiplantae</taxon>
        <taxon>Streptophyta</taxon>
        <taxon>Embryophyta</taxon>
        <taxon>Tracheophyta</taxon>
        <taxon>Spermatophyta</taxon>
        <taxon>Magnoliopsida</taxon>
        <taxon>eudicotyledons</taxon>
        <taxon>Gunneridae</taxon>
        <taxon>Pentapetalae</taxon>
        <taxon>rosids</taxon>
        <taxon>fabids</taxon>
        <taxon>Rosales</taxon>
        <taxon>Rosaceae</taxon>
        <taxon>Amygdaloideae</taxon>
        <taxon>Amygdaleae</taxon>
        <taxon>Prunus</taxon>
    </lineage>
</organism>
<evidence type="ECO:0000313" key="2">
    <source>
        <dbReference type="EMBL" id="KAI5344114.1"/>
    </source>
</evidence>
<dbReference type="EMBL" id="JAJFAZ020000002">
    <property type="protein sequence ID" value="KAI5344114.1"/>
    <property type="molecule type" value="Genomic_DNA"/>
</dbReference>
<sequence>MVGLVNNQDEGDRTGGIWEVVTRAEFETLFVAVEESDDESKEELQKPPPIATNQSNRNQYMDDFRIKADVAYFIGHLQIEDFLDWLVEVERFFKIMEVPVTKMVKMVAFRLKGNAVVW</sequence>
<accession>A0AAD4WIT0</accession>
<evidence type="ECO:0000313" key="3">
    <source>
        <dbReference type="Proteomes" id="UP001054821"/>
    </source>
</evidence>
<reference evidence="2 3" key="1">
    <citation type="journal article" date="2022" name="G3 (Bethesda)">
        <title>Whole-genome sequence and methylome profiling of the almond [Prunus dulcis (Mill.) D.A. Webb] cultivar 'Nonpareil'.</title>
        <authorList>
            <person name="D'Amico-Willman K.M."/>
            <person name="Ouma W.Z."/>
            <person name="Meulia T."/>
            <person name="Sideli G.M."/>
            <person name="Gradziel T.M."/>
            <person name="Fresnedo-Ramirez J."/>
        </authorList>
    </citation>
    <scope>NUCLEOTIDE SEQUENCE [LARGE SCALE GENOMIC DNA]</scope>
    <source>
        <strain evidence="2">Clone GOH B32 T37-40</strain>
    </source>
</reference>
<comment type="caution">
    <text evidence="2">The sequence shown here is derived from an EMBL/GenBank/DDBJ whole genome shotgun (WGS) entry which is preliminary data.</text>
</comment>
<proteinExistence type="predicted"/>
<dbReference type="AlphaFoldDB" id="A0AAD4WIT0"/>